<evidence type="ECO:0000313" key="1">
    <source>
        <dbReference type="EMBL" id="KAJ6798024.1"/>
    </source>
</evidence>
<name>A0AAX6E1T8_IRIPA</name>
<sequence length="37" mass="4077">MAVYERGLRLGSIPAVSRRMTTEGQRHASGMTAIEGW</sequence>
<proteinExistence type="predicted"/>
<dbReference type="Proteomes" id="UP001140949">
    <property type="component" value="Unassembled WGS sequence"/>
</dbReference>
<reference evidence="1" key="1">
    <citation type="journal article" date="2023" name="GigaByte">
        <title>Genome assembly of the bearded iris, Iris pallida Lam.</title>
        <authorList>
            <person name="Bruccoleri R.E."/>
            <person name="Oakeley E.J."/>
            <person name="Faust A.M.E."/>
            <person name="Altorfer M."/>
            <person name="Dessus-Babus S."/>
            <person name="Burckhardt D."/>
            <person name="Oertli M."/>
            <person name="Naumann U."/>
            <person name="Petersen F."/>
            <person name="Wong J."/>
        </authorList>
    </citation>
    <scope>NUCLEOTIDE SEQUENCE</scope>
    <source>
        <strain evidence="1">GSM-AAB239-AS_SAM_17_03QT</strain>
    </source>
</reference>
<comment type="caution">
    <text evidence="1">The sequence shown here is derived from an EMBL/GenBank/DDBJ whole genome shotgun (WGS) entry which is preliminary data.</text>
</comment>
<accession>A0AAX6E1T8</accession>
<reference evidence="1" key="2">
    <citation type="submission" date="2023-04" db="EMBL/GenBank/DDBJ databases">
        <authorList>
            <person name="Bruccoleri R.E."/>
            <person name="Oakeley E.J."/>
            <person name="Faust A.-M."/>
            <person name="Dessus-Babus S."/>
            <person name="Altorfer M."/>
            <person name="Burckhardt D."/>
            <person name="Oertli M."/>
            <person name="Naumann U."/>
            <person name="Petersen F."/>
            <person name="Wong J."/>
        </authorList>
    </citation>
    <scope>NUCLEOTIDE SEQUENCE</scope>
    <source>
        <strain evidence="1">GSM-AAB239-AS_SAM_17_03QT</strain>
        <tissue evidence="1">Leaf</tissue>
    </source>
</reference>
<evidence type="ECO:0000313" key="2">
    <source>
        <dbReference type="Proteomes" id="UP001140949"/>
    </source>
</evidence>
<keyword evidence="2" id="KW-1185">Reference proteome</keyword>
<dbReference type="EMBL" id="JANAVB010040449">
    <property type="protein sequence ID" value="KAJ6798024.1"/>
    <property type="molecule type" value="Genomic_DNA"/>
</dbReference>
<protein>
    <submittedName>
        <fullName evidence="1">Extensin</fullName>
    </submittedName>
</protein>
<gene>
    <name evidence="1" type="ORF">M6B38_215365</name>
</gene>
<organism evidence="1 2">
    <name type="scientific">Iris pallida</name>
    <name type="common">Sweet iris</name>
    <dbReference type="NCBI Taxonomy" id="29817"/>
    <lineage>
        <taxon>Eukaryota</taxon>
        <taxon>Viridiplantae</taxon>
        <taxon>Streptophyta</taxon>
        <taxon>Embryophyta</taxon>
        <taxon>Tracheophyta</taxon>
        <taxon>Spermatophyta</taxon>
        <taxon>Magnoliopsida</taxon>
        <taxon>Liliopsida</taxon>
        <taxon>Asparagales</taxon>
        <taxon>Iridaceae</taxon>
        <taxon>Iridoideae</taxon>
        <taxon>Irideae</taxon>
        <taxon>Iris</taxon>
    </lineage>
</organism>
<dbReference type="AlphaFoldDB" id="A0AAX6E1T8"/>